<dbReference type="InterPro" id="IPR011009">
    <property type="entry name" value="Kinase-like_dom_sf"/>
</dbReference>
<dbReference type="FunFam" id="3.30.430.20:FF:000007">
    <property type="entry name" value="Cysteine-rich receptor-like protein kinase 11"/>
    <property type="match status" value="1"/>
</dbReference>
<proteinExistence type="predicted"/>
<dbReference type="AlphaFoldDB" id="A0A1R3JAX5"/>
<comment type="caution">
    <text evidence="18">The sequence shown here is derived from an EMBL/GenBank/DDBJ whole genome shotgun (WGS) entry which is preliminary data.</text>
</comment>
<reference evidence="19" key="1">
    <citation type="submission" date="2013-09" db="EMBL/GenBank/DDBJ databases">
        <title>Corchorus olitorius genome sequencing.</title>
        <authorList>
            <person name="Alam M."/>
            <person name="Haque M.S."/>
            <person name="Islam M.S."/>
            <person name="Emdad E.M."/>
            <person name="Islam M.M."/>
            <person name="Ahmed B."/>
            <person name="Halim A."/>
            <person name="Hossen Q.M.M."/>
            <person name="Hossain M.Z."/>
            <person name="Ahmed R."/>
            <person name="Khan M.M."/>
            <person name="Islam R."/>
            <person name="Rashid M.M."/>
            <person name="Khan S.A."/>
            <person name="Rahman M.S."/>
            <person name="Alam M."/>
            <person name="Yahiya A.S."/>
            <person name="Khan M.S."/>
            <person name="Azam M.S."/>
            <person name="Haque T."/>
            <person name="Lashkar M.Z.H."/>
            <person name="Akhand A.I."/>
            <person name="Morshed G."/>
            <person name="Roy S."/>
            <person name="Uddin K.S."/>
            <person name="Rabeya T."/>
            <person name="Hossain A.S."/>
            <person name="Chowdhury A."/>
            <person name="Snigdha A.R."/>
            <person name="Mortoza M.S."/>
            <person name="Matin S.A."/>
            <person name="Hoque S.M.E."/>
            <person name="Islam M.K."/>
            <person name="Roy D.K."/>
            <person name="Haider R."/>
            <person name="Moosa M.M."/>
            <person name="Elias S.M."/>
            <person name="Hasan A.M."/>
            <person name="Jahan S."/>
            <person name="Shafiuddin M."/>
            <person name="Mahmood N."/>
            <person name="Shommy N.S."/>
        </authorList>
    </citation>
    <scope>NUCLEOTIDE SEQUENCE [LARGE SCALE GENOMIC DNA]</scope>
    <source>
        <strain evidence="19">cv. O-4</strain>
    </source>
</reference>
<evidence type="ECO:0000256" key="10">
    <source>
        <dbReference type="ARBA" id="ARBA00022989"/>
    </source>
</evidence>
<dbReference type="Pfam" id="PF01657">
    <property type="entry name" value="Stress-antifung"/>
    <property type="match status" value="1"/>
</dbReference>
<evidence type="ECO:0008006" key="20">
    <source>
        <dbReference type="Google" id="ProtNLM"/>
    </source>
</evidence>
<dbReference type="SUPFAM" id="SSF56112">
    <property type="entry name" value="Protein kinase-like (PK-like)"/>
    <property type="match status" value="1"/>
</dbReference>
<evidence type="ECO:0000259" key="16">
    <source>
        <dbReference type="PROSITE" id="PS50011"/>
    </source>
</evidence>
<evidence type="ECO:0000256" key="15">
    <source>
        <dbReference type="SAM" id="Phobius"/>
    </source>
</evidence>
<evidence type="ECO:0000256" key="13">
    <source>
        <dbReference type="PROSITE-ProRule" id="PRU10141"/>
    </source>
</evidence>
<keyword evidence="6" id="KW-0677">Repeat</keyword>
<dbReference type="PROSITE" id="PS50011">
    <property type="entry name" value="PROTEIN_KINASE_DOM"/>
    <property type="match status" value="1"/>
</dbReference>
<gene>
    <name evidence="18" type="ORF">COLO4_17974</name>
</gene>
<keyword evidence="4 15" id="KW-0812">Transmembrane</keyword>
<keyword evidence="12" id="KW-0675">Receptor</keyword>
<dbReference type="Proteomes" id="UP000187203">
    <property type="component" value="Unassembled WGS sequence"/>
</dbReference>
<name>A0A1R3JAX5_9ROSI</name>
<keyword evidence="8" id="KW-0418">Kinase</keyword>
<dbReference type="STRING" id="93759.A0A1R3JAX5"/>
<dbReference type="CDD" id="cd23509">
    <property type="entry name" value="Gnk2-like"/>
    <property type="match status" value="1"/>
</dbReference>
<dbReference type="GO" id="GO:0005886">
    <property type="term" value="C:plasma membrane"/>
    <property type="evidence" value="ECO:0007669"/>
    <property type="project" value="TreeGrafter"/>
</dbReference>
<feature type="domain" description="Gnk2-homologous" evidence="17">
    <location>
        <begin position="80"/>
        <end position="187"/>
    </location>
</feature>
<evidence type="ECO:0000256" key="2">
    <source>
        <dbReference type="ARBA" id="ARBA00022527"/>
    </source>
</evidence>
<keyword evidence="7 13" id="KW-0547">Nucleotide-binding</keyword>
<feature type="compositionally biased region" description="Pro residues" evidence="14">
    <location>
        <begin position="201"/>
        <end position="213"/>
    </location>
</feature>
<evidence type="ECO:0000313" key="18">
    <source>
        <dbReference type="EMBL" id="OMO91984.1"/>
    </source>
</evidence>
<sequence>MSLQTVVSLLPPLAKTPTKFTLSGFAEGTLLLINVIGASIPPCISSCPNQKEAISWGVGAPCIARYADRLIFGVLELEPTDAGYNTGDVPSAVNLTQFDLVWESLMDSVVKKASMGSSTLKYATGEADAATFLKIYALMQCTPDLSQENCDLCLRQSAIYYQGCCHGKQGGYVQKPNCLFRWDLYPFYVANASTSATAPSLSPPLSPASPSPPSSTNTTITKEDGGISSQTITVIVVPIVIFIVAVAIIAVALLLKRRKKTRQQDVNNNDSSKEYSLQFVFDVVRVATDNFSDVNKLGQGGFGSVYKGKLHNGQDIAVKRLSQNSGQGEQEFKNEVQLIAKLEHRNLAWKNWNAGTALEIIDPILRDGSRSEMMRCIQLGLLCIQENIAYRPTMGSVVLRLSSFSISLPVPSRPAYLNMHSTSESGTESGSYIYESDQSKCKTSEVSVNEASFSEFYPR</sequence>
<evidence type="ECO:0000256" key="8">
    <source>
        <dbReference type="ARBA" id="ARBA00022777"/>
    </source>
</evidence>
<evidence type="ECO:0000313" key="19">
    <source>
        <dbReference type="Proteomes" id="UP000187203"/>
    </source>
</evidence>
<dbReference type="InterPro" id="IPR000719">
    <property type="entry name" value="Prot_kinase_dom"/>
</dbReference>
<evidence type="ECO:0000256" key="1">
    <source>
        <dbReference type="ARBA" id="ARBA00004167"/>
    </source>
</evidence>
<keyword evidence="2" id="KW-0723">Serine/threonine-protein kinase</keyword>
<dbReference type="PANTHER" id="PTHR27002:SF181">
    <property type="entry name" value="RECEPTOR-LIKE SERINE_THREONINE-PROTEIN KINASE"/>
    <property type="match status" value="1"/>
</dbReference>
<evidence type="ECO:0000256" key="6">
    <source>
        <dbReference type="ARBA" id="ARBA00022737"/>
    </source>
</evidence>
<dbReference type="GO" id="GO:0004674">
    <property type="term" value="F:protein serine/threonine kinase activity"/>
    <property type="evidence" value="ECO:0007669"/>
    <property type="project" value="UniProtKB-KW"/>
</dbReference>
<evidence type="ECO:0000256" key="14">
    <source>
        <dbReference type="SAM" id="MobiDB-lite"/>
    </source>
</evidence>
<dbReference type="InterPro" id="IPR017441">
    <property type="entry name" value="Protein_kinase_ATP_BS"/>
</dbReference>
<dbReference type="InterPro" id="IPR002902">
    <property type="entry name" value="GNK2"/>
</dbReference>
<keyword evidence="11 15" id="KW-0472">Membrane</keyword>
<dbReference type="EMBL" id="AWUE01016403">
    <property type="protein sequence ID" value="OMO91984.1"/>
    <property type="molecule type" value="Genomic_DNA"/>
</dbReference>
<organism evidence="18 19">
    <name type="scientific">Corchorus olitorius</name>
    <dbReference type="NCBI Taxonomy" id="93759"/>
    <lineage>
        <taxon>Eukaryota</taxon>
        <taxon>Viridiplantae</taxon>
        <taxon>Streptophyta</taxon>
        <taxon>Embryophyta</taxon>
        <taxon>Tracheophyta</taxon>
        <taxon>Spermatophyta</taxon>
        <taxon>Magnoliopsida</taxon>
        <taxon>eudicotyledons</taxon>
        <taxon>Gunneridae</taxon>
        <taxon>Pentapetalae</taxon>
        <taxon>rosids</taxon>
        <taxon>malvids</taxon>
        <taxon>Malvales</taxon>
        <taxon>Malvaceae</taxon>
        <taxon>Grewioideae</taxon>
        <taxon>Apeibeae</taxon>
        <taxon>Corchorus</taxon>
    </lineage>
</organism>
<evidence type="ECO:0000259" key="17">
    <source>
        <dbReference type="PROSITE" id="PS51473"/>
    </source>
</evidence>
<dbReference type="InterPro" id="IPR001245">
    <property type="entry name" value="Ser-Thr/Tyr_kinase_cat_dom"/>
</dbReference>
<evidence type="ECO:0000256" key="9">
    <source>
        <dbReference type="ARBA" id="ARBA00022840"/>
    </source>
</evidence>
<keyword evidence="5" id="KW-0732">Signal</keyword>
<evidence type="ECO:0000256" key="4">
    <source>
        <dbReference type="ARBA" id="ARBA00022692"/>
    </source>
</evidence>
<dbReference type="PROSITE" id="PS00107">
    <property type="entry name" value="PROTEIN_KINASE_ATP"/>
    <property type="match status" value="1"/>
</dbReference>
<dbReference type="InterPro" id="IPR038408">
    <property type="entry name" value="GNK2_sf"/>
</dbReference>
<evidence type="ECO:0000256" key="11">
    <source>
        <dbReference type="ARBA" id="ARBA00023136"/>
    </source>
</evidence>
<dbReference type="Gene3D" id="3.30.430.20">
    <property type="entry name" value="Gnk2 domain, C-X8-C-X2-C motif"/>
    <property type="match status" value="1"/>
</dbReference>
<dbReference type="Pfam" id="PF07714">
    <property type="entry name" value="PK_Tyr_Ser-Thr"/>
    <property type="match status" value="1"/>
</dbReference>
<dbReference type="Gene3D" id="3.30.200.20">
    <property type="entry name" value="Phosphorylase Kinase, domain 1"/>
    <property type="match status" value="1"/>
</dbReference>
<keyword evidence="19" id="KW-1185">Reference proteome</keyword>
<evidence type="ECO:0000256" key="3">
    <source>
        <dbReference type="ARBA" id="ARBA00022679"/>
    </source>
</evidence>
<evidence type="ECO:0000256" key="7">
    <source>
        <dbReference type="ARBA" id="ARBA00022741"/>
    </source>
</evidence>
<protein>
    <recommendedName>
        <fullName evidence="20">Gnk2-homologous domain-containing protein</fullName>
    </recommendedName>
</protein>
<dbReference type="PROSITE" id="PS51473">
    <property type="entry name" value="GNK2"/>
    <property type="match status" value="1"/>
</dbReference>
<comment type="subcellular location">
    <subcellularLocation>
        <location evidence="1">Membrane</location>
        <topology evidence="1">Single-pass membrane protein</topology>
    </subcellularLocation>
</comment>
<feature type="domain" description="Protein kinase" evidence="16">
    <location>
        <begin position="291"/>
        <end position="459"/>
    </location>
</feature>
<feature type="transmembrane region" description="Helical" evidence="15">
    <location>
        <begin position="232"/>
        <end position="255"/>
    </location>
</feature>
<feature type="binding site" evidence="13">
    <location>
        <position position="319"/>
    </location>
    <ligand>
        <name>ATP</name>
        <dbReference type="ChEBI" id="CHEBI:30616"/>
    </ligand>
</feature>
<dbReference type="OrthoDB" id="4062651at2759"/>
<dbReference type="GO" id="GO:0005524">
    <property type="term" value="F:ATP binding"/>
    <property type="evidence" value="ECO:0007669"/>
    <property type="project" value="UniProtKB-UniRule"/>
</dbReference>
<evidence type="ECO:0000256" key="12">
    <source>
        <dbReference type="ARBA" id="ARBA00023170"/>
    </source>
</evidence>
<keyword evidence="9 13" id="KW-0067">ATP-binding</keyword>
<keyword evidence="10 15" id="KW-1133">Transmembrane helix</keyword>
<dbReference type="PANTHER" id="PTHR27002">
    <property type="entry name" value="RECEPTOR-LIKE SERINE/THREONINE-PROTEIN KINASE SD1-8"/>
    <property type="match status" value="1"/>
</dbReference>
<accession>A0A1R3JAX5</accession>
<keyword evidence="3" id="KW-0808">Transferase</keyword>
<evidence type="ECO:0000256" key="5">
    <source>
        <dbReference type="ARBA" id="ARBA00022729"/>
    </source>
</evidence>
<feature type="region of interest" description="Disordered" evidence="14">
    <location>
        <begin position="197"/>
        <end position="223"/>
    </location>
</feature>